<feature type="region of interest" description="Disordered" evidence="1">
    <location>
        <begin position="1"/>
        <end position="117"/>
    </location>
</feature>
<dbReference type="Pfam" id="PF05800">
    <property type="entry name" value="GvpO"/>
    <property type="match status" value="1"/>
</dbReference>
<feature type="compositionally biased region" description="Basic residues" evidence="1">
    <location>
        <begin position="8"/>
        <end position="18"/>
    </location>
</feature>
<dbReference type="EMBL" id="BJVJ01000019">
    <property type="protein sequence ID" value="GEL23410.1"/>
    <property type="molecule type" value="Genomic_DNA"/>
</dbReference>
<reference evidence="2 3" key="1">
    <citation type="submission" date="2019-07" db="EMBL/GenBank/DDBJ databases">
        <title>Whole genome shotgun sequence of Pseudonocardia sulfidoxydans NBRC 16205.</title>
        <authorList>
            <person name="Hosoyama A."/>
            <person name="Uohara A."/>
            <person name="Ohji S."/>
            <person name="Ichikawa N."/>
        </authorList>
    </citation>
    <scope>NUCLEOTIDE SEQUENCE [LARGE SCALE GENOMIC DNA]</scope>
    <source>
        <strain evidence="2 3">NBRC 16205</strain>
    </source>
</reference>
<dbReference type="OrthoDB" id="163447at2"/>
<dbReference type="AlphaFoldDB" id="A0A511DF46"/>
<feature type="compositionally biased region" description="Acidic residues" evidence="1">
    <location>
        <begin position="61"/>
        <end position="74"/>
    </location>
</feature>
<evidence type="ECO:0000313" key="3">
    <source>
        <dbReference type="Proteomes" id="UP000321685"/>
    </source>
</evidence>
<sequence>MTDDDRPRRRPTAGRRPSRRQDTERDDTERDDTERDDTERDDTEDRAAEDEPDGAGSEAESRDEFEDEAGEPEGEPAPRDGARRTRSARRPRRADPGPKRTPSKPGPSPRRGNRALLPAAAARRAAEQIVVLTGRELEGVVSVERDRDEGGWRIGIEVVETRRIPDSADILAMFEVCVDEHGDLAEFRRLGRYSRGRVQQGGGR</sequence>
<comment type="caution">
    <text evidence="2">The sequence shown here is derived from an EMBL/GenBank/DDBJ whole genome shotgun (WGS) entry which is preliminary data.</text>
</comment>
<proteinExistence type="predicted"/>
<accession>A0A511DF46</accession>
<evidence type="ECO:0000256" key="1">
    <source>
        <dbReference type="SAM" id="MobiDB-lite"/>
    </source>
</evidence>
<evidence type="ECO:0000313" key="2">
    <source>
        <dbReference type="EMBL" id="GEL23410.1"/>
    </source>
</evidence>
<dbReference type="RefSeq" id="WP_147106456.1">
    <property type="nucleotide sequence ID" value="NZ_BJVJ01000019.1"/>
</dbReference>
<dbReference type="GO" id="GO:0031412">
    <property type="term" value="P:gas vesicle organization"/>
    <property type="evidence" value="ECO:0007669"/>
    <property type="project" value="InterPro"/>
</dbReference>
<dbReference type="InterPro" id="IPR008634">
    <property type="entry name" value="Gas-vesicle_GvpO"/>
</dbReference>
<keyword evidence="3" id="KW-1185">Reference proteome</keyword>
<evidence type="ECO:0008006" key="4">
    <source>
        <dbReference type="Google" id="ProtNLM"/>
    </source>
</evidence>
<feature type="compositionally biased region" description="Acidic residues" evidence="1">
    <location>
        <begin position="24"/>
        <end position="53"/>
    </location>
</feature>
<organism evidence="2 3">
    <name type="scientific">Pseudonocardia sulfidoxydans NBRC 16205</name>
    <dbReference type="NCBI Taxonomy" id="1223511"/>
    <lineage>
        <taxon>Bacteria</taxon>
        <taxon>Bacillati</taxon>
        <taxon>Actinomycetota</taxon>
        <taxon>Actinomycetes</taxon>
        <taxon>Pseudonocardiales</taxon>
        <taxon>Pseudonocardiaceae</taxon>
        <taxon>Pseudonocardia</taxon>
    </lineage>
</organism>
<protein>
    <recommendedName>
        <fullName evidence="4">Gas vesicle protein</fullName>
    </recommendedName>
</protein>
<gene>
    <name evidence="2" type="ORF">PSU4_23640</name>
</gene>
<name>A0A511DF46_9PSEU</name>
<dbReference type="Proteomes" id="UP000321685">
    <property type="component" value="Unassembled WGS sequence"/>
</dbReference>